<gene>
    <name evidence="2" type="ORF">Sps_05508</name>
</gene>
<sequence length="151" mass="16909">MEALCWLIPMPELVANLSVVQEVAPVDDFIRLRYISGLTPRPREAVVRGLPCSLYGVYVRVDDSNLEHQIIAMGRVVGDGVLNFEIVDIAVDPDYQGQGLGREIMQQIMNYLEREAPIGAYITLMADVPDLYNKFGFKLSSPESEGMYIVK</sequence>
<feature type="domain" description="N-acetyltransferase" evidence="1">
    <location>
        <begin position="18"/>
        <end position="151"/>
    </location>
</feature>
<dbReference type="Proteomes" id="UP000189545">
    <property type="component" value="Chromosome"/>
</dbReference>
<dbReference type="EMBL" id="CP014782">
    <property type="protein sequence ID" value="AQS40571.1"/>
    <property type="molecule type" value="Genomic_DNA"/>
</dbReference>
<dbReference type="Gene3D" id="3.40.630.30">
    <property type="match status" value="1"/>
</dbReference>
<protein>
    <submittedName>
        <fullName evidence="2">Acetyltransferase (GNAT) domain</fullName>
    </submittedName>
</protein>
<dbReference type="InterPro" id="IPR000182">
    <property type="entry name" value="GNAT_dom"/>
</dbReference>
<keyword evidence="2" id="KW-0808">Transferase</keyword>
<accession>A0A1S6HYI3</accession>
<organism evidence="2 3">
    <name type="scientific">Shewanella psychrophila</name>
    <dbReference type="NCBI Taxonomy" id="225848"/>
    <lineage>
        <taxon>Bacteria</taxon>
        <taxon>Pseudomonadati</taxon>
        <taxon>Pseudomonadota</taxon>
        <taxon>Gammaproteobacteria</taxon>
        <taxon>Alteromonadales</taxon>
        <taxon>Shewanellaceae</taxon>
        <taxon>Shewanella</taxon>
    </lineage>
</organism>
<dbReference type="SUPFAM" id="SSF55729">
    <property type="entry name" value="Acyl-CoA N-acyltransferases (Nat)"/>
    <property type="match status" value="1"/>
</dbReference>
<dbReference type="InterPro" id="IPR016181">
    <property type="entry name" value="Acyl_CoA_acyltransferase"/>
</dbReference>
<dbReference type="AlphaFoldDB" id="A0A1S6HYI3"/>
<reference evidence="2 3" key="1">
    <citation type="submission" date="2016-03" db="EMBL/GenBank/DDBJ databases">
        <title>Complete genome sequence of Shewanella psychrophila WP2, a deep sea bacterium isolated from west Pacific sediment.</title>
        <authorList>
            <person name="Xu G."/>
            <person name="Jian H."/>
        </authorList>
    </citation>
    <scope>NUCLEOTIDE SEQUENCE [LARGE SCALE GENOMIC DNA]</scope>
    <source>
        <strain evidence="2 3">WP2</strain>
    </source>
</reference>
<evidence type="ECO:0000259" key="1">
    <source>
        <dbReference type="PROSITE" id="PS51186"/>
    </source>
</evidence>
<proteinExistence type="predicted"/>
<dbReference type="PANTHER" id="PTHR43233:SF1">
    <property type="entry name" value="FAMILY N-ACETYLTRANSFERASE, PUTATIVE (AFU_ORTHOLOGUE AFUA_6G03350)-RELATED"/>
    <property type="match status" value="1"/>
</dbReference>
<dbReference type="CDD" id="cd04301">
    <property type="entry name" value="NAT_SF"/>
    <property type="match status" value="1"/>
</dbReference>
<dbReference type="PROSITE" id="PS51186">
    <property type="entry name" value="GNAT"/>
    <property type="match status" value="1"/>
</dbReference>
<evidence type="ECO:0000313" key="3">
    <source>
        <dbReference type="Proteomes" id="UP000189545"/>
    </source>
</evidence>
<name>A0A1S6HYI3_9GAMM</name>
<dbReference type="GO" id="GO:0016747">
    <property type="term" value="F:acyltransferase activity, transferring groups other than amino-acyl groups"/>
    <property type="evidence" value="ECO:0007669"/>
    <property type="project" value="InterPro"/>
</dbReference>
<keyword evidence="3" id="KW-1185">Reference proteome</keyword>
<dbReference type="KEGG" id="spsw:Sps_05508"/>
<dbReference type="PANTHER" id="PTHR43233">
    <property type="entry name" value="FAMILY N-ACETYLTRANSFERASE, PUTATIVE (AFU_ORTHOLOGUE AFUA_6G03350)-RELATED"/>
    <property type="match status" value="1"/>
</dbReference>
<dbReference type="Pfam" id="PF13508">
    <property type="entry name" value="Acetyltransf_7"/>
    <property type="match status" value="1"/>
</dbReference>
<dbReference type="STRING" id="225848.Sps_05508"/>
<dbReference type="InterPro" id="IPR053144">
    <property type="entry name" value="Acetyltransferase_Butenolide"/>
</dbReference>
<evidence type="ECO:0000313" key="2">
    <source>
        <dbReference type="EMBL" id="AQS40571.1"/>
    </source>
</evidence>